<organism evidence="2 3">
    <name type="scientific">Parapedobacter defluvii</name>
    <dbReference type="NCBI Taxonomy" id="2045106"/>
    <lineage>
        <taxon>Bacteria</taxon>
        <taxon>Pseudomonadati</taxon>
        <taxon>Bacteroidota</taxon>
        <taxon>Sphingobacteriia</taxon>
        <taxon>Sphingobacteriales</taxon>
        <taxon>Sphingobacteriaceae</taxon>
        <taxon>Parapedobacter</taxon>
    </lineage>
</organism>
<reference evidence="3" key="1">
    <citation type="journal article" date="2019" name="Int. J. Syst. Evol. Microbiol.">
        <title>The Global Catalogue of Microorganisms (GCM) 10K type strain sequencing project: providing services to taxonomists for standard genome sequencing and annotation.</title>
        <authorList>
            <consortium name="The Broad Institute Genomics Platform"/>
            <consortium name="The Broad Institute Genome Sequencing Center for Infectious Disease"/>
            <person name="Wu L."/>
            <person name="Ma J."/>
        </authorList>
    </citation>
    <scope>NUCLEOTIDE SEQUENCE [LARGE SCALE GENOMIC DNA]</scope>
    <source>
        <strain evidence="3">CGMCC 1.15342</strain>
    </source>
</reference>
<dbReference type="PROSITE" id="PS51257">
    <property type="entry name" value="PROKAR_LIPOPROTEIN"/>
    <property type="match status" value="1"/>
</dbReference>
<evidence type="ECO:0000313" key="2">
    <source>
        <dbReference type="EMBL" id="GGC13062.1"/>
    </source>
</evidence>
<sequence length="346" mass="38574">MKQEPTFNFYSICGTVALLIGFLLSCTKTGDIIADDYPNPKIYWTGSGEIIRIPESDRYPYKIDEENQKVYITLGFSTSGLKNRDAFTVNLVVDRDTIHQLQQEGALPNTIDLEPDMIDIPPSATVEQGKDGALIQLSLDMTALAGHEDDTLALAIRLDSPSQYELNPALSTAIVLINYRAIIGISCPDDEASPGRIFIPFETSEDVDGWDYDGLQPVPGAPGQLTITRNNDDGYGIAVKWDQLFNLDEYPYLAMRVYEEPTDGVWLLKFYNGLADYVLRPENGTYKQLSDGSRIYYWNFAEATGLSGEVSSNIQVVIEGPNGQSLTYGWLKTYQEQDIILQCITE</sequence>
<keyword evidence="1" id="KW-0812">Transmembrane</keyword>
<keyword evidence="1" id="KW-1133">Transmembrane helix</keyword>
<keyword evidence="1" id="KW-0472">Membrane</keyword>
<evidence type="ECO:0000256" key="1">
    <source>
        <dbReference type="SAM" id="Phobius"/>
    </source>
</evidence>
<proteinExistence type="predicted"/>
<accession>A0ABQ1KY48</accession>
<name>A0ABQ1KY48_9SPHI</name>
<dbReference type="Gene3D" id="2.60.40.1740">
    <property type="entry name" value="hypothetical protein (bacova_03559)"/>
    <property type="match status" value="1"/>
</dbReference>
<gene>
    <name evidence="2" type="ORF">GCM10011386_00880</name>
</gene>
<protein>
    <recommendedName>
        <fullName evidence="4">DUF1735 domain-containing protein</fullName>
    </recommendedName>
</protein>
<keyword evidence="3" id="KW-1185">Reference proteome</keyword>
<evidence type="ECO:0000313" key="3">
    <source>
        <dbReference type="Proteomes" id="UP000597338"/>
    </source>
</evidence>
<evidence type="ECO:0008006" key="4">
    <source>
        <dbReference type="Google" id="ProtNLM"/>
    </source>
</evidence>
<feature type="transmembrane region" description="Helical" evidence="1">
    <location>
        <begin position="7"/>
        <end position="24"/>
    </location>
</feature>
<dbReference type="Proteomes" id="UP000597338">
    <property type="component" value="Unassembled WGS sequence"/>
</dbReference>
<comment type="caution">
    <text evidence="2">The sequence shown here is derived from an EMBL/GenBank/DDBJ whole genome shotgun (WGS) entry which is preliminary data.</text>
</comment>
<dbReference type="EMBL" id="BMIK01000001">
    <property type="protein sequence ID" value="GGC13062.1"/>
    <property type="molecule type" value="Genomic_DNA"/>
</dbReference>
<dbReference type="RefSeq" id="WP_188746282.1">
    <property type="nucleotide sequence ID" value="NZ_BMIK01000001.1"/>
</dbReference>